<sequence>VPYAALPLVDQELKRLEELGVLTPVTYSSWAAPIVVVKKANGSVRICADFSTGLNAALEANCHPLPVPEDLFTILNGGTCFAKLDLADAYLQVEVAPQSRGLLTINTHRGLYQYTRLPFGVKTAPAIFQQIMDAMLSGDRYPTDLNAETQQGADCFATKTMDGPKTQAHLSNATRPTKTAVPISLNRGGVGKSTFSPKKNSLYF</sequence>
<dbReference type="PANTHER" id="PTHR37984:SF5">
    <property type="entry name" value="PROTEIN NYNRIN-LIKE"/>
    <property type="match status" value="1"/>
</dbReference>
<dbReference type="InterPro" id="IPR043502">
    <property type="entry name" value="DNA/RNA_pol_sf"/>
</dbReference>
<feature type="non-terminal residue" evidence="2">
    <location>
        <position position="1"/>
    </location>
</feature>
<dbReference type="SUPFAM" id="SSF56672">
    <property type="entry name" value="DNA/RNA polymerases"/>
    <property type="match status" value="1"/>
</dbReference>
<accession>A0A5J4P1V3</accession>
<dbReference type="InterPro" id="IPR000477">
    <property type="entry name" value="RT_dom"/>
</dbReference>
<dbReference type="Proteomes" id="UP000324629">
    <property type="component" value="Unassembled WGS sequence"/>
</dbReference>
<dbReference type="InterPro" id="IPR043128">
    <property type="entry name" value="Rev_trsase/Diguanyl_cyclase"/>
</dbReference>
<dbReference type="CDD" id="cd01647">
    <property type="entry name" value="RT_LTR"/>
    <property type="match status" value="1"/>
</dbReference>
<dbReference type="Gene3D" id="3.10.10.10">
    <property type="entry name" value="HIV Type 1 Reverse Transcriptase, subunit A, domain 1"/>
    <property type="match status" value="1"/>
</dbReference>
<dbReference type="AlphaFoldDB" id="A0A5J4P1V3"/>
<organism evidence="2 3">
    <name type="scientific">Paragonimus westermani</name>
    <dbReference type="NCBI Taxonomy" id="34504"/>
    <lineage>
        <taxon>Eukaryota</taxon>
        <taxon>Metazoa</taxon>
        <taxon>Spiralia</taxon>
        <taxon>Lophotrochozoa</taxon>
        <taxon>Platyhelminthes</taxon>
        <taxon>Trematoda</taxon>
        <taxon>Digenea</taxon>
        <taxon>Plagiorchiida</taxon>
        <taxon>Troglotremata</taxon>
        <taxon>Troglotrematidae</taxon>
        <taxon>Paragonimus</taxon>
    </lineage>
</organism>
<dbReference type="PANTHER" id="PTHR37984">
    <property type="entry name" value="PROTEIN CBG26694"/>
    <property type="match status" value="1"/>
</dbReference>
<evidence type="ECO:0000259" key="1">
    <source>
        <dbReference type="Pfam" id="PF00078"/>
    </source>
</evidence>
<dbReference type="Pfam" id="PF00078">
    <property type="entry name" value="RVT_1"/>
    <property type="match status" value="1"/>
</dbReference>
<name>A0A5J4P1V3_9TREM</name>
<keyword evidence="3" id="KW-1185">Reference proteome</keyword>
<reference evidence="2 3" key="1">
    <citation type="journal article" date="2019" name="Gigascience">
        <title>Whole-genome sequence of the oriental lung fluke Paragonimus westermani.</title>
        <authorList>
            <person name="Oey H."/>
            <person name="Zakrzewski M."/>
            <person name="Narain K."/>
            <person name="Devi K.R."/>
            <person name="Agatsuma T."/>
            <person name="Nawaratna S."/>
            <person name="Gobert G.N."/>
            <person name="Jones M.K."/>
            <person name="Ragan M.A."/>
            <person name="McManus D.P."/>
            <person name="Krause L."/>
        </authorList>
    </citation>
    <scope>NUCLEOTIDE SEQUENCE [LARGE SCALE GENOMIC DNA]</scope>
    <source>
        <strain evidence="2 3">IND2009</strain>
    </source>
</reference>
<dbReference type="EMBL" id="QNGE01000128">
    <property type="protein sequence ID" value="KAA3681787.1"/>
    <property type="molecule type" value="Genomic_DNA"/>
</dbReference>
<dbReference type="Gene3D" id="3.30.70.270">
    <property type="match status" value="1"/>
</dbReference>
<proteinExistence type="predicted"/>
<protein>
    <recommendedName>
        <fullName evidence="1">Reverse transcriptase domain-containing protein</fullName>
    </recommendedName>
</protein>
<gene>
    <name evidence="2" type="ORF">DEA37_0011959</name>
</gene>
<feature type="domain" description="Reverse transcriptase" evidence="1">
    <location>
        <begin position="38"/>
        <end position="137"/>
    </location>
</feature>
<comment type="caution">
    <text evidence="2">The sequence shown here is derived from an EMBL/GenBank/DDBJ whole genome shotgun (WGS) entry which is preliminary data.</text>
</comment>
<feature type="non-terminal residue" evidence="2">
    <location>
        <position position="204"/>
    </location>
</feature>
<dbReference type="InterPro" id="IPR050951">
    <property type="entry name" value="Retrovirus_Pol_polyprotein"/>
</dbReference>
<evidence type="ECO:0000313" key="2">
    <source>
        <dbReference type="EMBL" id="KAA3681787.1"/>
    </source>
</evidence>
<evidence type="ECO:0000313" key="3">
    <source>
        <dbReference type="Proteomes" id="UP000324629"/>
    </source>
</evidence>